<sequence length="58" mass="6725">MKRPSPGFCKFWGPTLGTVCEPLVIERTWKITTFEIIFHSLRVTGHFDINSESHCIFL</sequence>
<gene>
    <name evidence="1" type="ORF">M5D96_010835</name>
</gene>
<evidence type="ECO:0000313" key="2">
    <source>
        <dbReference type="Proteomes" id="UP001059596"/>
    </source>
</evidence>
<evidence type="ECO:0000313" key="1">
    <source>
        <dbReference type="EMBL" id="KAI8036242.1"/>
    </source>
</evidence>
<dbReference type="EMBL" id="JAMKOV010000021">
    <property type="protein sequence ID" value="KAI8036242.1"/>
    <property type="molecule type" value="Genomic_DNA"/>
</dbReference>
<name>A0A9Q0BKW4_9MUSC</name>
<accession>A0A9Q0BKW4</accession>
<keyword evidence="2" id="KW-1185">Reference proteome</keyword>
<dbReference type="AlphaFoldDB" id="A0A9Q0BKW4"/>
<reference evidence="1" key="1">
    <citation type="journal article" date="2023" name="Genome Biol. Evol.">
        <title>Long-read-based Genome Assembly of Drosophila gunungcola Reveals Fewer Chemosensory Genes in Flower-breeding Species.</title>
        <authorList>
            <person name="Negi A."/>
            <person name="Liao B.Y."/>
            <person name="Yeh S.D."/>
        </authorList>
    </citation>
    <scope>NUCLEOTIDE SEQUENCE</scope>
    <source>
        <strain evidence="1">Sukarami</strain>
    </source>
</reference>
<dbReference type="Proteomes" id="UP001059596">
    <property type="component" value="Unassembled WGS sequence"/>
</dbReference>
<proteinExistence type="predicted"/>
<organism evidence="1 2">
    <name type="scientific">Drosophila gunungcola</name>
    <name type="common">fruit fly</name>
    <dbReference type="NCBI Taxonomy" id="103775"/>
    <lineage>
        <taxon>Eukaryota</taxon>
        <taxon>Metazoa</taxon>
        <taxon>Ecdysozoa</taxon>
        <taxon>Arthropoda</taxon>
        <taxon>Hexapoda</taxon>
        <taxon>Insecta</taxon>
        <taxon>Pterygota</taxon>
        <taxon>Neoptera</taxon>
        <taxon>Endopterygota</taxon>
        <taxon>Diptera</taxon>
        <taxon>Brachycera</taxon>
        <taxon>Muscomorpha</taxon>
        <taxon>Ephydroidea</taxon>
        <taxon>Drosophilidae</taxon>
        <taxon>Drosophila</taxon>
        <taxon>Sophophora</taxon>
    </lineage>
</organism>
<protein>
    <submittedName>
        <fullName evidence="1">Uncharacterized protein</fullName>
    </submittedName>
</protein>
<comment type="caution">
    <text evidence="1">The sequence shown here is derived from an EMBL/GenBank/DDBJ whole genome shotgun (WGS) entry which is preliminary data.</text>
</comment>